<dbReference type="GO" id="GO:0032783">
    <property type="term" value="C:super elongation complex"/>
    <property type="evidence" value="ECO:0007669"/>
    <property type="project" value="InterPro"/>
</dbReference>
<feature type="compositionally biased region" description="Acidic residues" evidence="8">
    <location>
        <begin position="404"/>
        <end position="420"/>
    </location>
</feature>
<keyword evidence="7" id="KW-0539">Nucleus</keyword>
<dbReference type="InterPro" id="IPR027093">
    <property type="entry name" value="EAF_fam"/>
</dbReference>
<keyword evidence="3" id="KW-0597">Phosphoprotein</keyword>
<organism evidence="10 11">
    <name type="scientific">Wolfiporia cocos (strain MD-104)</name>
    <name type="common">Brown rot fungus</name>
    <dbReference type="NCBI Taxonomy" id="742152"/>
    <lineage>
        <taxon>Eukaryota</taxon>
        <taxon>Fungi</taxon>
        <taxon>Dikarya</taxon>
        <taxon>Basidiomycota</taxon>
        <taxon>Agaricomycotina</taxon>
        <taxon>Agaricomycetes</taxon>
        <taxon>Polyporales</taxon>
        <taxon>Phaeolaceae</taxon>
        <taxon>Wolfiporia</taxon>
    </lineage>
</organism>
<evidence type="ECO:0000259" key="9">
    <source>
        <dbReference type="Pfam" id="PF09816"/>
    </source>
</evidence>
<keyword evidence="11" id="KW-1185">Reference proteome</keyword>
<proteinExistence type="inferred from homology"/>
<feature type="compositionally biased region" description="Polar residues" evidence="8">
    <location>
        <begin position="157"/>
        <end position="168"/>
    </location>
</feature>
<keyword evidence="4" id="KW-0805">Transcription regulation</keyword>
<dbReference type="PANTHER" id="PTHR15970:SF2">
    <property type="entry name" value="ELL-ASSOCIATED FACTOR EAF"/>
    <property type="match status" value="1"/>
</dbReference>
<evidence type="ECO:0000256" key="8">
    <source>
        <dbReference type="SAM" id="MobiDB-lite"/>
    </source>
</evidence>
<feature type="compositionally biased region" description="Acidic residues" evidence="8">
    <location>
        <begin position="473"/>
        <end position="482"/>
    </location>
</feature>
<keyword evidence="6" id="KW-0804">Transcription</keyword>
<keyword evidence="5" id="KW-0010">Activator</keyword>
<feature type="region of interest" description="Disordered" evidence="8">
    <location>
        <begin position="1"/>
        <end position="23"/>
    </location>
</feature>
<evidence type="ECO:0000256" key="2">
    <source>
        <dbReference type="ARBA" id="ARBA00007798"/>
    </source>
</evidence>
<feature type="domain" description="Transcription elongation factor Eaf N-terminal" evidence="9">
    <location>
        <begin position="20"/>
        <end position="132"/>
    </location>
</feature>
<evidence type="ECO:0000256" key="1">
    <source>
        <dbReference type="ARBA" id="ARBA00004123"/>
    </source>
</evidence>
<protein>
    <recommendedName>
        <fullName evidence="9">Transcription elongation factor Eaf N-terminal domain-containing protein</fullName>
    </recommendedName>
</protein>
<comment type="similarity">
    <text evidence="2">Belongs to the EAF family.</text>
</comment>
<evidence type="ECO:0000256" key="7">
    <source>
        <dbReference type="ARBA" id="ARBA00023242"/>
    </source>
</evidence>
<dbReference type="GO" id="GO:0006368">
    <property type="term" value="P:transcription elongation by RNA polymerase II"/>
    <property type="evidence" value="ECO:0007669"/>
    <property type="project" value="InterPro"/>
</dbReference>
<reference evidence="10 11" key="1">
    <citation type="journal article" date="2012" name="Science">
        <title>The Paleozoic origin of enzymatic lignin decomposition reconstructed from 31 fungal genomes.</title>
        <authorList>
            <person name="Floudas D."/>
            <person name="Binder M."/>
            <person name="Riley R."/>
            <person name="Barry K."/>
            <person name="Blanchette R.A."/>
            <person name="Henrissat B."/>
            <person name="Martinez A.T."/>
            <person name="Otillar R."/>
            <person name="Spatafora J.W."/>
            <person name="Yadav J.S."/>
            <person name="Aerts A."/>
            <person name="Benoit I."/>
            <person name="Boyd A."/>
            <person name="Carlson A."/>
            <person name="Copeland A."/>
            <person name="Coutinho P.M."/>
            <person name="de Vries R.P."/>
            <person name="Ferreira P."/>
            <person name="Findley K."/>
            <person name="Foster B."/>
            <person name="Gaskell J."/>
            <person name="Glotzer D."/>
            <person name="Gorecki P."/>
            <person name="Heitman J."/>
            <person name="Hesse C."/>
            <person name="Hori C."/>
            <person name="Igarashi K."/>
            <person name="Jurgens J.A."/>
            <person name="Kallen N."/>
            <person name="Kersten P."/>
            <person name="Kohler A."/>
            <person name="Kuees U."/>
            <person name="Kumar T.K.A."/>
            <person name="Kuo A."/>
            <person name="LaButti K."/>
            <person name="Larrondo L.F."/>
            <person name="Lindquist E."/>
            <person name="Ling A."/>
            <person name="Lombard V."/>
            <person name="Lucas S."/>
            <person name="Lundell T."/>
            <person name="Martin R."/>
            <person name="McLaughlin D.J."/>
            <person name="Morgenstern I."/>
            <person name="Morin E."/>
            <person name="Murat C."/>
            <person name="Nagy L.G."/>
            <person name="Nolan M."/>
            <person name="Ohm R.A."/>
            <person name="Patyshakuliyeva A."/>
            <person name="Rokas A."/>
            <person name="Ruiz-Duenas F.J."/>
            <person name="Sabat G."/>
            <person name="Salamov A."/>
            <person name="Samejima M."/>
            <person name="Schmutz J."/>
            <person name="Slot J.C."/>
            <person name="St John F."/>
            <person name="Stenlid J."/>
            <person name="Sun H."/>
            <person name="Sun S."/>
            <person name="Syed K."/>
            <person name="Tsang A."/>
            <person name="Wiebenga A."/>
            <person name="Young D."/>
            <person name="Pisabarro A."/>
            <person name="Eastwood D.C."/>
            <person name="Martin F."/>
            <person name="Cullen D."/>
            <person name="Grigoriev I.V."/>
            <person name="Hibbett D.S."/>
        </authorList>
    </citation>
    <scope>NUCLEOTIDE SEQUENCE [LARGE SCALE GENOMIC DNA]</scope>
    <source>
        <strain evidence="10 11">MD-104</strain>
    </source>
</reference>
<dbReference type="InterPro" id="IPR019194">
    <property type="entry name" value="Tscrpt_elong_fac_Eaf_N"/>
</dbReference>
<dbReference type="GO" id="GO:0003711">
    <property type="term" value="F:transcription elongation factor activity"/>
    <property type="evidence" value="ECO:0007669"/>
    <property type="project" value="TreeGrafter"/>
</dbReference>
<feature type="region of interest" description="Disordered" evidence="8">
    <location>
        <begin position="543"/>
        <end position="604"/>
    </location>
</feature>
<evidence type="ECO:0000313" key="11">
    <source>
        <dbReference type="Proteomes" id="UP000218811"/>
    </source>
</evidence>
<evidence type="ECO:0000256" key="4">
    <source>
        <dbReference type="ARBA" id="ARBA00023015"/>
    </source>
</evidence>
<feature type="compositionally biased region" description="Low complexity" evidence="8">
    <location>
        <begin position="147"/>
        <end position="156"/>
    </location>
</feature>
<feature type="compositionally biased region" description="Basic residues" evidence="8">
    <location>
        <begin position="573"/>
        <end position="586"/>
    </location>
</feature>
<evidence type="ECO:0000256" key="6">
    <source>
        <dbReference type="ARBA" id="ARBA00023163"/>
    </source>
</evidence>
<dbReference type="PANTHER" id="PTHR15970">
    <property type="entry name" value="ELL-ASSOCIATED FACTOR EAF"/>
    <property type="match status" value="1"/>
</dbReference>
<dbReference type="OMA" id="RIRSHHA"/>
<feature type="compositionally biased region" description="Acidic residues" evidence="8">
    <location>
        <begin position="435"/>
        <end position="450"/>
    </location>
</feature>
<sequence length="706" mass="77830">MAATSSSSKSWMPAPGRQSVNIGSSLTRALKARKGIPAPARNARLPDKEFYSFRYNFMPESVDPTKPGTIEVKRGNATSVNVQRASKRTGEGGLTFIGQERPAEYRECVLIYDEDSQNYYLEKLDSSVILTYDLTTSRVHRHPGSPIPSASGSGPSTQLQTPPLSTSRRPQKAKVDEELEALLSEALEDASGEVHDEPKTVAPAPQSHTSAPLGKVDPQSKKKLTLSDMRKAKMAQKEEGEASEGEIIEDVKPTPRSQPATQARTAKPAQDRPLSAPKSRPSAVQPPSVPLATTSPKRPHVPDVEEETLEFGRPSQPAKRTHVSPSPSSKQKDTAPALALSFPGSGGDIISFPPAPPAALDSEDEDWSPVEPSPPAPAPELAFAPRTIVMEEIVPTSDRPADVQEPDEEEPRDFDMDAFEAEMNLQLGDMQGADADGDEDDGDGDDDFLEEAISVREGSPDGLFGSAGAAYSNDEDDEDYSSSDDTQKHLDTGLPLSQQNPEAMKALRDEALKEHPFFLTFYADAWPIKRYIGAYLRELRRRHRTRTDSATQVESIKLEEDEPTLAGTSTRPQRSHSSSKSRTRVHRVSESPAPPHRRATSRRSDASVAFATFMREHCKPSLASLVPAFLDHGDIMDEAHFRMLLHWPPEKVQFLLKEEMRLTREQRLDVSAALDYLRYEQVCERAFQRFLEDAAARKAGVATYRY</sequence>
<name>A0A2H3JH16_WOLCO</name>
<evidence type="ECO:0000256" key="3">
    <source>
        <dbReference type="ARBA" id="ARBA00022553"/>
    </source>
</evidence>
<feature type="compositionally biased region" description="Polar residues" evidence="8">
    <location>
        <begin position="1"/>
        <end position="10"/>
    </location>
</feature>
<dbReference type="Pfam" id="PF09816">
    <property type="entry name" value="EAF"/>
    <property type="match status" value="1"/>
</dbReference>
<dbReference type="STRING" id="742152.A0A2H3JH16"/>
<comment type="subcellular location">
    <subcellularLocation>
        <location evidence="1">Nucleus</location>
    </subcellularLocation>
</comment>
<feature type="region of interest" description="Disordered" evidence="8">
    <location>
        <begin position="140"/>
        <end position="500"/>
    </location>
</feature>
<feature type="compositionally biased region" description="Polar residues" evidence="8">
    <location>
        <begin position="255"/>
        <end position="264"/>
    </location>
</feature>
<dbReference type="Proteomes" id="UP000218811">
    <property type="component" value="Unassembled WGS sequence"/>
</dbReference>
<dbReference type="AlphaFoldDB" id="A0A2H3JH16"/>
<dbReference type="OrthoDB" id="125903at2759"/>
<dbReference type="EMBL" id="KB468113">
    <property type="protein sequence ID" value="PCH41171.1"/>
    <property type="molecule type" value="Genomic_DNA"/>
</dbReference>
<feature type="compositionally biased region" description="Basic and acidic residues" evidence="8">
    <location>
        <begin position="228"/>
        <end position="240"/>
    </location>
</feature>
<evidence type="ECO:0000313" key="10">
    <source>
        <dbReference type="EMBL" id="PCH41171.1"/>
    </source>
</evidence>
<evidence type="ECO:0000256" key="5">
    <source>
        <dbReference type="ARBA" id="ARBA00023159"/>
    </source>
</evidence>
<accession>A0A2H3JH16</accession>
<gene>
    <name evidence="10" type="ORF">WOLCODRAFT_162861</name>
</gene>